<evidence type="ECO:0000313" key="3">
    <source>
        <dbReference type="EMBL" id="VDN47849.1"/>
    </source>
</evidence>
<keyword evidence="1" id="KW-1133">Transmembrane helix</keyword>
<keyword evidence="1" id="KW-0472">Membrane</keyword>
<sequence>MRILFFKGMWLRNKMINAIRNEDGMGVIEIAIIILVLIAIGFLFKEKIMQLVNELLDKMNVDGITS</sequence>
<feature type="domain" description="Putative Flagellin Flp1-like" evidence="2">
    <location>
        <begin position="19"/>
        <end position="60"/>
    </location>
</feature>
<reference evidence="3 4" key="1">
    <citation type="submission" date="2018-09" db="EMBL/GenBank/DDBJ databases">
        <authorList>
            <person name="Postec A."/>
        </authorList>
    </citation>
    <scope>NUCLEOTIDE SEQUENCE [LARGE SCALE GENOMIC DNA]</scope>
    <source>
        <strain evidence="3">70B-A</strain>
    </source>
</reference>
<dbReference type="EMBL" id="LR130778">
    <property type="protein sequence ID" value="VDN47849.1"/>
    <property type="molecule type" value="Genomic_DNA"/>
</dbReference>
<dbReference type="RefSeq" id="WP_125137091.1">
    <property type="nucleotide sequence ID" value="NZ_LR130778.1"/>
</dbReference>
<keyword evidence="1" id="KW-0812">Transmembrane</keyword>
<dbReference type="Proteomes" id="UP000279029">
    <property type="component" value="Chromosome"/>
</dbReference>
<protein>
    <recommendedName>
        <fullName evidence="2">Putative Flagellin Flp1-like domain-containing protein</fullName>
    </recommendedName>
</protein>
<keyword evidence="4" id="KW-1185">Reference proteome</keyword>
<dbReference type="AlphaFoldDB" id="A0A3P7S616"/>
<accession>A0A3P7S616</accession>
<evidence type="ECO:0000313" key="4">
    <source>
        <dbReference type="Proteomes" id="UP000279029"/>
    </source>
</evidence>
<name>A0A3P7S616_9FIRM</name>
<dbReference type="InterPro" id="IPR031564">
    <property type="entry name" value="Flp1-like"/>
</dbReference>
<organism evidence="3 4">
    <name type="scientific">Petrocella atlantisensis</name>
    <dbReference type="NCBI Taxonomy" id="2173034"/>
    <lineage>
        <taxon>Bacteria</taxon>
        <taxon>Bacillati</taxon>
        <taxon>Bacillota</taxon>
        <taxon>Clostridia</taxon>
        <taxon>Lachnospirales</taxon>
        <taxon>Vallitaleaceae</taxon>
        <taxon>Petrocella</taxon>
    </lineage>
</organism>
<gene>
    <name evidence="3" type="ORF">PATL70BA_1971</name>
</gene>
<dbReference type="KEGG" id="cbar:PATL70BA_1971"/>
<feature type="transmembrane region" description="Helical" evidence="1">
    <location>
        <begin position="24"/>
        <end position="44"/>
    </location>
</feature>
<evidence type="ECO:0000256" key="1">
    <source>
        <dbReference type="SAM" id="Phobius"/>
    </source>
</evidence>
<proteinExistence type="predicted"/>
<evidence type="ECO:0000259" key="2">
    <source>
        <dbReference type="Pfam" id="PF16982"/>
    </source>
</evidence>
<dbReference type="Pfam" id="PF16982">
    <property type="entry name" value="Flp1_like"/>
    <property type="match status" value="1"/>
</dbReference>